<name>D5SIN7_STRCL</name>
<keyword evidence="3" id="KW-0808">Transferase</keyword>
<dbReference type="AlphaFoldDB" id="D5SIN7"/>
<evidence type="ECO:0000313" key="4">
    <source>
        <dbReference type="Proteomes" id="UP000002357"/>
    </source>
</evidence>
<dbReference type="InterPro" id="IPR041698">
    <property type="entry name" value="Methyltransf_25"/>
</dbReference>
<dbReference type="CDD" id="cd02440">
    <property type="entry name" value="AdoMet_MTases"/>
    <property type="match status" value="1"/>
</dbReference>
<dbReference type="Gene3D" id="3.40.50.150">
    <property type="entry name" value="Vaccinia Virus protein VP39"/>
    <property type="match status" value="1"/>
</dbReference>
<feature type="region of interest" description="Disordered" evidence="1">
    <location>
        <begin position="326"/>
        <end position="353"/>
    </location>
</feature>
<dbReference type="Pfam" id="PF13649">
    <property type="entry name" value="Methyltransf_25"/>
    <property type="match status" value="1"/>
</dbReference>
<dbReference type="EMBL" id="CM000914">
    <property type="protein sequence ID" value="EFG03780.2"/>
    <property type="molecule type" value="Genomic_DNA"/>
</dbReference>
<feature type="compositionally biased region" description="Low complexity" evidence="1">
    <location>
        <begin position="331"/>
        <end position="345"/>
    </location>
</feature>
<keyword evidence="3" id="KW-0830">Ubiquinone</keyword>
<dbReference type="PANTHER" id="PTHR45128">
    <property type="entry name" value="METHYLTRANSFERASE TYPE 11"/>
    <property type="match status" value="1"/>
</dbReference>
<sequence length="353" mass="37995">MTTMDSADVKLLYEEFPYPSPTAESALIEDVANGLGFLVEDGELDGWKVLDVGCGTGHRLLGMALRYPRAHFTGVDGSAASLAVARRLAERHGARNVRFVEGLLPQLDLPTDHDLVVCTGLVHHLPDPRAGMRWLSDRLGPDGLLYLWLYHALGEHQRLLDRELVRLLRPDDSRGSGLETVRALGLTLAEERYGTGSAAGTERDEVRAVAEADAYLHPVVHAYRFRDVAALCDGLPLDWAAAFGVNTDGGSRFIDLANVEDDPYLCCQGPELVPPALRDRFARLDALGRLTAIELALRPTGLSVAAGRGRALDLCAPRLHGNVFAAPSRTAPSPGSLSPAGSSFPVPQDSTTP</sequence>
<dbReference type="eggNOG" id="COG2227">
    <property type="taxonomic scope" value="Bacteria"/>
</dbReference>
<dbReference type="InterPro" id="IPR029063">
    <property type="entry name" value="SAM-dependent_MTases_sf"/>
</dbReference>
<dbReference type="InterPro" id="IPR053173">
    <property type="entry name" value="SAM-binding_MTase"/>
</dbReference>
<evidence type="ECO:0000313" key="3">
    <source>
        <dbReference type="EMBL" id="EFG03780.2"/>
    </source>
</evidence>
<protein>
    <submittedName>
        <fullName evidence="3">Methylase involved in ubiquinone/menaquinone biosynthesis-like protein</fullName>
    </submittedName>
</protein>
<keyword evidence="4" id="KW-1185">Reference proteome</keyword>
<organism evidence="3 4">
    <name type="scientific">Streptomyces clavuligerus</name>
    <dbReference type="NCBI Taxonomy" id="1901"/>
    <lineage>
        <taxon>Bacteria</taxon>
        <taxon>Bacillati</taxon>
        <taxon>Actinomycetota</taxon>
        <taxon>Actinomycetes</taxon>
        <taxon>Kitasatosporales</taxon>
        <taxon>Streptomycetaceae</taxon>
        <taxon>Streptomyces</taxon>
    </lineage>
</organism>
<evidence type="ECO:0000256" key="1">
    <source>
        <dbReference type="SAM" id="MobiDB-lite"/>
    </source>
</evidence>
<geneLocation type="plasmid" evidence="3 4">
    <name>pSCL4</name>
</geneLocation>
<feature type="domain" description="Methyltransferase" evidence="2">
    <location>
        <begin position="49"/>
        <end position="143"/>
    </location>
</feature>
<keyword evidence="3" id="KW-0614">Plasmid</keyword>
<dbReference type="GO" id="GO:0032259">
    <property type="term" value="P:methylation"/>
    <property type="evidence" value="ECO:0007669"/>
    <property type="project" value="UniProtKB-KW"/>
</dbReference>
<dbReference type="PANTHER" id="PTHR45128:SF1">
    <property type="entry name" value="S-ADENOSYLMETHIONINE-DEPENDENT METHYLTRANSFERASE RV2258C"/>
    <property type="match status" value="1"/>
</dbReference>
<keyword evidence="3" id="KW-0489">Methyltransferase</keyword>
<proteinExistence type="predicted"/>
<reference evidence="3 4" key="1">
    <citation type="journal article" date="2010" name="Genome Biol. Evol.">
        <title>The sequence of a 1.8-mb bacterial linear plasmid reveals a rich evolutionary reservoir of secondary metabolic pathways.</title>
        <authorList>
            <person name="Medema M.H."/>
            <person name="Trefzer A."/>
            <person name="Kovalchuk A."/>
            <person name="van den Berg M."/>
            <person name="Mueller U."/>
            <person name="Heijne W."/>
            <person name="Wu L."/>
            <person name="Alam M.T."/>
            <person name="Ronning C.M."/>
            <person name="Nierman W.C."/>
            <person name="Bovenberg R.A.L."/>
            <person name="Breitling R."/>
            <person name="Takano E."/>
        </authorList>
    </citation>
    <scope>NUCLEOTIDE SEQUENCE [LARGE SCALE GENOMIC DNA]</scope>
    <source>
        <strain evidence="4">ATCC 27064 / DSM 738 / JCM 4710 / NBRC 13307 / NCIMB 12785 / NRRL 3585 / VKM Ac-602</strain>
        <plasmid evidence="3">pSCL4</plasmid>
    </source>
</reference>
<dbReference type="SUPFAM" id="SSF53335">
    <property type="entry name" value="S-adenosyl-L-methionine-dependent methyltransferases"/>
    <property type="match status" value="1"/>
</dbReference>
<dbReference type="GO" id="GO:0008168">
    <property type="term" value="F:methyltransferase activity"/>
    <property type="evidence" value="ECO:0007669"/>
    <property type="project" value="UniProtKB-KW"/>
</dbReference>
<accession>D5SIN7</accession>
<dbReference type="Proteomes" id="UP000002357">
    <property type="component" value="Plasmid pSCL4"/>
</dbReference>
<evidence type="ECO:0000259" key="2">
    <source>
        <dbReference type="Pfam" id="PF13649"/>
    </source>
</evidence>
<gene>
    <name evidence="3" type="ORF">SCLAV_p0289</name>
</gene>